<dbReference type="Proteomes" id="UP000887574">
    <property type="component" value="Unplaced"/>
</dbReference>
<accession>A0A915EDW9</accession>
<evidence type="ECO:0000259" key="12">
    <source>
        <dbReference type="Pfam" id="PF16916"/>
    </source>
</evidence>
<feature type="compositionally biased region" description="Polar residues" evidence="9">
    <location>
        <begin position="347"/>
        <end position="359"/>
    </location>
</feature>
<feature type="region of interest" description="Disordered" evidence="9">
    <location>
        <begin position="301"/>
        <end position="334"/>
    </location>
</feature>
<dbReference type="GO" id="GO:0010043">
    <property type="term" value="P:response to zinc ion"/>
    <property type="evidence" value="ECO:0007669"/>
    <property type="project" value="TreeGrafter"/>
</dbReference>
<keyword evidence="13" id="KW-1185">Reference proteome</keyword>
<keyword evidence="5" id="KW-0864">Zinc transport</keyword>
<dbReference type="Pfam" id="PF01545">
    <property type="entry name" value="Cation_efflux"/>
    <property type="match status" value="1"/>
</dbReference>
<dbReference type="InterPro" id="IPR036837">
    <property type="entry name" value="Cation_efflux_CTD_sf"/>
</dbReference>
<evidence type="ECO:0000256" key="10">
    <source>
        <dbReference type="SAM" id="Phobius"/>
    </source>
</evidence>
<protein>
    <submittedName>
        <fullName evidence="14">Uncharacterized protein</fullName>
    </submittedName>
</protein>
<dbReference type="SUPFAM" id="SSF161111">
    <property type="entry name" value="Cation efflux protein transmembrane domain-like"/>
    <property type="match status" value="1"/>
</dbReference>
<evidence type="ECO:0000313" key="13">
    <source>
        <dbReference type="Proteomes" id="UP000887574"/>
    </source>
</evidence>
<keyword evidence="5" id="KW-0862">Zinc</keyword>
<evidence type="ECO:0000256" key="8">
    <source>
        <dbReference type="ARBA" id="ARBA00023136"/>
    </source>
</evidence>
<feature type="transmembrane region" description="Helical" evidence="10">
    <location>
        <begin position="167"/>
        <end position="189"/>
    </location>
</feature>
<feature type="region of interest" description="Disordered" evidence="9">
    <location>
        <begin position="1"/>
        <end position="49"/>
    </location>
</feature>
<dbReference type="GO" id="GO:0005385">
    <property type="term" value="F:zinc ion transmembrane transporter activity"/>
    <property type="evidence" value="ECO:0007669"/>
    <property type="project" value="TreeGrafter"/>
</dbReference>
<dbReference type="WBParaSite" id="jg5316">
    <property type="protein sequence ID" value="jg5316"/>
    <property type="gene ID" value="jg5316"/>
</dbReference>
<evidence type="ECO:0000256" key="2">
    <source>
        <dbReference type="ARBA" id="ARBA00008873"/>
    </source>
</evidence>
<dbReference type="InterPro" id="IPR027469">
    <property type="entry name" value="Cation_efflux_TMD_sf"/>
</dbReference>
<dbReference type="InterPro" id="IPR058533">
    <property type="entry name" value="Cation_efflux_TM"/>
</dbReference>
<evidence type="ECO:0000256" key="3">
    <source>
        <dbReference type="ARBA" id="ARBA00022448"/>
    </source>
</evidence>
<comment type="subcellular location">
    <subcellularLocation>
        <location evidence="1">Membrane</location>
        <topology evidence="1">Multi-pass membrane protein</topology>
    </subcellularLocation>
</comment>
<evidence type="ECO:0000256" key="4">
    <source>
        <dbReference type="ARBA" id="ARBA00022692"/>
    </source>
</evidence>
<keyword evidence="6 10" id="KW-1133">Transmembrane helix</keyword>
<dbReference type="InterPro" id="IPR050681">
    <property type="entry name" value="CDF/SLC30A"/>
</dbReference>
<dbReference type="GO" id="GO:0005886">
    <property type="term" value="C:plasma membrane"/>
    <property type="evidence" value="ECO:0007669"/>
    <property type="project" value="TreeGrafter"/>
</dbReference>
<dbReference type="Pfam" id="PF16916">
    <property type="entry name" value="ZT_dimer"/>
    <property type="match status" value="1"/>
</dbReference>
<feature type="compositionally biased region" description="Polar residues" evidence="9">
    <location>
        <begin position="18"/>
        <end position="41"/>
    </location>
</feature>
<feature type="transmembrane region" description="Helical" evidence="10">
    <location>
        <begin position="201"/>
        <end position="218"/>
    </location>
</feature>
<dbReference type="PANTHER" id="PTHR11562:SF17">
    <property type="entry name" value="RE54080P-RELATED"/>
    <property type="match status" value="1"/>
</dbReference>
<evidence type="ECO:0000256" key="7">
    <source>
        <dbReference type="ARBA" id="ARBA00023065"/>
    </source>
</evidence>
<feature type="domain" description="Cation efflux protein cytoplasmic" evidence="12">
    <location>
        <begin position="428"/>
        <end position="501"/>
    </location>
</feature>
<dbReference type="SUPFAM" id="SSF160240">
    <property type="entry name" value="Cation efflux protein cytoplasmic domain-like"/>
    <property type="match status" value="1"/>
</dbReference>
<keyword evidence="3" id="KW-0813">Transport</keyword>
<keyword evidence="8 10" id="KW-0472">Membrane</keyword>
<feature type="region of interest" description="Disordered" evidence="9">
    <location>
        <begin position="347"/>
        <end position="366"/>
    </location>
</feature>
<evidence type="ECO:0000256" key="1">
    <source>
        <dbReference type="ARBA" id="ARBA00004141"/>
    </source>
</evidence>
<feature type="transmembrane region" description="Helical" evidence="10">
    <location>
        <begin position="238"/>
        <end position="257"/>
    </location>
</feature>
<dbReference type="AlphaFoldDB" id="A0A915EDW9"/>
<dbReference type="InterPro" id="IPR002524">
    <property type="entry name" value="Cation_efflux"/>
</dbReference>
<feature type="domain" description="Cation efflux protein transmembrane" evidence="11">
    <location>
        <begin position="168"/>
        <end position="424"/>
    </location>
</feature>
<dbReference type="PANTHER" id="PTHR11562">
    <property type="entry name" value="CATION EFFLUX PROTEIN/ ZINC TRANSPORTER"/>
    <property type="match status" value="1"/>
</dbReference>
<feature type="compositionally biased region" description="Polar residues" evidence="9">
    <location>
        <begin position="325"/>
        <end position="334"/>
    </location>
</feature>
<evidence type="ECO:0000256" key="6">
    <source>
        <dbReference type="ARBA" id="ARBA00022989"/>
    </source>
</evidence>
<evidence type="ECO:0000256" key="9">
    <source>
        <dbReference type="SAM" id="MobiDB-lite"/>
    </source>
</evidence>
<feature type="transmembrane region" description="Helical" evidence="10">
    <location>
        <begin position="269"/>
        <end position="292"/>
    </location>
</feature>
<reference evidence="14" key="1">
    <citation type="submission" date="2022-11" db="UniProtKB">
        <authorList>
            <consortium name="WormBaseParasite"/>
        </authorList>
    </citation>
    <scope>IDENTIFICATION</scope>
</reference>
<name>A0A915EDW9_9BILA</name>
<evidence type="ECO:0000313" key="14">
    <source>
        <dbReference type="WBParaSite" id="jg5316"/>
    </source>
</evidence>
<keyword evidence="4 10" id="KW-0812">Transmembrane</keyword>
<dbReference type="Gene3D" id="1.20.1510.10">
    <property type="entry name" value="Cation efflux protein transmembrane domain"/>
    <property type="match status" value="1"/>
</dbReference>
<evidence type="ECO:0000259" key="11">
    <source>
        <dbReference type="Pfam" id="PF01545"/>
    </source>
</evidence>
<keyword evidence="7" id="KW-0406">Ion transport</keyword>
<organism evidence="13 14">
    <name type="scientific">Ditylenchus dipsaci</name>
    <dbReference type="NCBI Taxonomy" id="166011"/>
    <lineage>
        <taxon>Eukaryota</taxon>
        <taxon>Metazoa</taxon>
        <taxon>Ecdysozoa</taxon>
        <taxon>Nematoda</taxon>
        <taxon>Chromadorea</taxon>
        <taxon>Rhabditida</taxon>
        <taxon>Tylenchina</taxon>
        <taxon>Tylenchomorpha</taxon>
        <taxon>Sphaerularioidea</taxon>
        <taxon>Anguinidae</taxon>
        <taxon>Anguininae</taxon>
        <taxon>Ditylenchus</taxon>
    </lineage>
</organism>
<dbReference type="NCBIfam" id="TIGR01297">
    <property type="entry name" value="CDF"/>
    <property type="match status" value="1"/>
</dbReference>
<sequence length="518" mass="55931">MSSPEDEQNQQPPKPTTLALSSRSSYSANDSFTTPMQSPDINNAPPFLPDVAQLEKLNPDVGHITTDIGSPERTESPETQSVEPIVVSPALNVLFSSSAPPSIPPILLPSSNIAPLVVGPRATAATSTNTAMMEPVSGSDPGSDDPFHCHGGEDSSIKQGNSKAVKVLWLSVVVCLFFMLCEVVGGIWAQSLAIITDAAHLLTDLASMLISLFSLYLASRPASQRMSFGWHRAEVVGAFISVFMIWVVTGILVYLAVDRMITGNYDINPIIMAITAGIGVMVNLLMGALLYFGGHSHSHIGGGSHSHSHESGNSHSKPSGRVSRTHSLTGNASNFEDTEATGLLSSVPSTHFHDGTNNTDCEEEGGHRAEASNINLRAAFIHLVLVILWNENLSVVDPICTLLFSVIVVSTTVYIIRDALVVLLEGRPSNIDFRVVFDALEKIEGVRKVHDLRIWALTMDKLAISVHLEIAPDAMAQTVLKNTTLMLRKDFNVHESTVQIEGWQAESENCFQCIIPNR</sequence>
<proteinExistence type="inferred from homology"/>
<comment type="similarity">
    <text evidence="2">Belongs to the cation diffusion facilitator (CDF) transporter (TC 2.A.4) family. SLC30A subfamily.</text>
</comment>
<dbReference type="InterPro" id="IPR027470">
    <property type="entry name" value="Cation_efflux_CTD"/>
</dbReference>
<evidence type="ECO:0000256" key="5">
    <source>
        <dbReference type="ARBA" id="ARBA00022906"/>
    </source>
</evidence>